<keyword evidence="2" id="KW-1185">Reference proteome</keyword>
<name>A0ABR1AII2_POLSC</name>
<dbReference type="EMBL" id="JAWJWF010000048">
    <property type="protein sequence ID" value="KAK6620204.1"/>
    <property type="molecule type" value="Genomic_DNA"/>
</dbReference>
<proteinExistence type="predicted"/>
<comment type="caution">
    <text evidence="1">The sequence shown here is derived from an EMBL/GenBank/DDBJ whole genome shotgun (WGS) entry which is preliminary data.</text>
</comment>
<evidence type="ECO:0000313" key="1">
    <source>
        <dbReference type="EMBL" id="KAK6620204.1"/>
    </source>
</evidence>
<gene>
    <name evidence="1" type="ORF">RUM44_006605</name>
</gene>
<reference evidence="1 2" key="1">
    <citation type="submission" date="2023-09" db="EMBL/GenBank/DDBJ databases">
        <title>Genomes of two closely related lineages of the louse Polyplax serrata with different host specificities.</title>
        <authorList>
            <person name="Martinu J."/>
            <person name="Tarabai H."/>
            <person name="Stefka J."/>
            <person name="Hypsa V."/>
        </authorList>
    </citation>
    <scope>NUCLEOTIDE SEQUENCE [LARGE SCALE GENOMIC DNA]</scope>
    <source>
        <strain evidence="1">98ZLc_SE</strain>
    </source>
</reference>
<organism evidence="1 2">
    <name type="scientific">Polyplax serrata</name>
    <name type="common">Common mouse louse</name>
    <dbReference type="NCBI Taxonomy" id="468196"/>
    <lineage>
        <taxon>Eukaryota</taxon>
        <taxon>Metazoa</taxon>
        <taxon>Ecdysozoa</taxon>
        <taxon>Arthropoda</taxon>
        <taxon>Hexapoda</taxon>
        <taxon>Insecta</taxon>
        <taxon>Pterygota</taxon>
        <taxon>Neoptera</taxon>
        <taxon>Paraneoptera</taxon>
        <taxon>Psocodea</taxon>
        <taxon>Troctomorpha</taxon>
        <taxon>Phthiraptera</taxon>
        <taxon>Anoplura</taxon>
        <taxon>Polyplacidae</taxon>
        <taxon>Polyplax</taxon>
    </lineage>
</organism>
<evidence type="ECO:0000313" key="2">
    <source>
        <dbReference type="Proteomes" id="UP001359485"/>
    </source>
</evidence>
<dbReference type="Proteomes" id="UP001359485">
    <property type="component" value="Unassembled WGS sequence"/>
</dbReference>
<accession>A0ABR1AII2</accession>
<sequence>MDVSKINPGTGFARFFLETLSLLYMPEEDLVPVGADNFPFFFPRRKTRRLRSWGSWAKKIDRNRRGGREKKVERDDDNLPETHNVISISMRGFEGLIYESDVSRMCVEGNAHLGSRRIDLSWRRRRKYD</sequence>
<protein>
    <submittedName>
        <fullName evidence="1">Uncharacterized protein</fullName>
    </submittedName>
</protein>